<feature type="active site" description="Proton donor/acceptor" evidence="7">
    <location>
        <position position="150"/>
    </location>
</feature>
<evidence type="ECO:0000256" key="4">
    <source>
        <dbReference type="ARBA" id="ARBA00022960"/>
    </source>
</evidence>
<dbReference type="CDD" id="cd16913">
    <property type="entry name" value="YkuD_like"/>
    <property type="match status" value="1"/>
</dbReference>
<dbReference type="SUPFAM" id="SSF141523">
    <property type="entry name" value="L,D-transpeptidase catalytic domain-like"/>
    <property type="match status" value="1"/>
</dbReference>
<evidence type="ECO:0000313" key="10">
    <source>
        <dbReference type="Proteomes" id="UP000436911"/>
    </source>
</evidence>
<name>A0A368NNI8_AGRVI</name>
<dbReference type="GO" id="GO:0016740">
    <property type="term" value="F:transferase activity"/>
    <property type="evidence" value="ECO:0007669"/>
    <property type="project" value="UniProtKB-KW"/>
</dbReference>
<dbReference type="EMBL" id="QUSG01000003">
    <property type="protein sequence ID" value="KAA3529577.1"/>
    <property type="molecule type" value="Genomic_DNA"/>
</dbReference>
<dbReference type="GeneID" id="60683657"/>
<evidence type="ECO:0000256" key="7">
    <source>
        <dbReference type="PROSITE-ProRule" id="PRU01373"/>
    </source>
</evidence>
<evidence type="ECO:0000256" key="6">
    <source>
        <dbReference type="ARBA" id="ARBA00023316"/>
    </source>
</evidence>
<dbReference type="InterPro" id="IPR038063">
    <property type="entry name" value="Transpep_catalytic_dom"/>
</dbReference>
<dbReference type="PANTHER" id="PTHR38589:SF1">
    <property type="entry name" value="BLR0621 PROTEIN"/>
    <property type="match status" value="1"/>
</dbReference>
<dbReference type="InterPro" id="IPR005490">
    <property type="entry name" value="LD_TPept_cat_dom"/>
</dbReference>
<keyword evidence="3" id="KW-0808">Transferase</keyword>
<evidence type="ECO:0000256" key="5">
    <source>
        <dbReference type="ARBA" id="ARBA00022984"/>
    </source>
</evidence>
<gene>
    <name evidence="9" type="ORF">DXT89_07540</name>
</gene>
<dbReference type="PROSITE" id="PS52029">
    <property type="entry name" value="LD_TPASE"/>
    <property type="match status" value="1"/>
</dbReference>
<dbReference type="GO" id="GO:0071555">
    <property type="term" value="P:cell wall organization"/>
    <property type="evidence" value="ECO:0007669"/>
    <property type="project" value="UniProtKB-UniRule"/>
</dbReference>
<comment type="caution">
    <text evidence="9">The sequence shown here is derived from an EMBL/GenBank/DDBJ whole genome shotgun (WGS) entry which is preliminary data.</text>
</comment>
<dbReference type="UniPathway" id="UPA00219"/>
<dbReference type="RefSeq" id="WP_060718727.1">
    <property type="nucleotide sequence ID" value="NZ_CP055265.1"/>
</dbReference>
<reference evidence="9 10" key="1">
    <citation type="submission" date="2018-08" db="EMBL/GenBank/DDBJ databases">
        <title>Genome sequencing of Agrobacterium vitis strain ICMP 10754.</title>
        <authorList>
            <person name="Visnovsky S.B."/>
            <person name="Pitman A.R."/>
        </authorList>
    </citation>
    <scope>NUCLEOTIDE SEQUENCE [LARGE SCALE GENOMIC DNA]</scope>
    <source>
        <strain evidence="9 10">ICMP 10754</strain>
    </source>
</reference>
<dbReference type="Pfam" id="PF03734">
    <property type="entry name" value="YkuD"/>
    <property type="match status" value="1"/>
</dbReference>
<comment type="pathway">
    <text evidence="1 7">Cell wall biogenesis; peptidoglycan biosynthesis.</text>
</comment>
<comment type="similarity">
    <text evidence="2">Belongs to the YkuD family.</text>
</comment>
<sequence>MPNPVSRAGAQPRQGLRSIVVRRKPGCKSQAIVQAGPLRFPAAIGRSGITAFKREGDGATPRASMRLLYGYFRAESREAIRSRLPLRSIRADMLWCDAPSHPAYNRPVKAPFTPRHERLQRQDRLYDICLVMDWNFTRRKQGSGSAIFFHIARPDYAPTEGCVAISPADMRRLLAVVSQATIVTVL</sequence>
<feature type="domain" description="L,D-TPase catalytic" evidence="8">
    <location>
        <begin position="19"/>
        <end position="186"/>
    </location>
</feature>
<dbReference type="GO" id="GO:0009252">
    <property type="term" value="P:peptidoglycan biosynthetic process"/>
    <property type="evidence" value="ECO:0007669"/>
    <property type="project" value="UniProtKB-UniPathway"/>
</dbReference>
<evidence type="ECO:0000256" key="1">
    <source>
        <dbReference type="ARBA" id="ARBA00004752"/>
    </source>
</evidence>
<dbReference type="AlphaFoldDB" id="A0A368NNI8"/>
<dbReference type="OrthoDB" id="9804204at2"/>
<organism evidence="9 10">
    <name type="scientific">Agrobacterium vitis</name>
    <name type="common">Rhizobium vitis</name>
    <dbReference type="NCBI Taxonomy" id="373"/>
    <lineage>
        <taxon>Bacteria</taxon>
        <taxon>Pseudomonadati</taxon>
        <taxon>Pseudomonadota</taxon>
        <taxon>Alphaproteobacteria</taxon>
        <taxon>Hyphomicrobiales</taxon>
        <taxon>Rhizobiaceae</taxon>
        <taxon>Rhizobium/Agrobacterium group</taxon>
        <taxon>Agrobacterium</taxon>
    </lineage>
</organism>
<keyword evidence="4 7" id="KW-0133">Cell shape</keyword>
<feature type="active site" description="Nucleophile" evidence="7">
    <location>
        <position position="162"/>
    </location>
</feature>
<dbReference type="PANTHER" id="PTHR38589">
    <property type="entry name" value="BLR0621 PROTEIN"/>
    <property type="match status" value="1"/>
</dbReference>
<accession>A0A368NNI8</accession>
<evidence type="ECO:0000256" key="2">
    <source>
        <dbReference type="ARBA" id="ARBA00005992"/>
    </source>
</evidence>
<evidence type="ECO:0000259" key="8">
    <source>
        <dbReference type="PROSITE" id="PS52029"/>
    </source>
</evidence>
<keyword evidence="5 7" id="KW-0573">Peptidoglycan synthesis</keyword>
<dbReference type="GO" id="GO:0008360">
    <property type="term" value="P:regulation of cell shape"/>
    <property type="evidence" value="ECO:0007669"/>
    <property type="project" value="UniProtKB-UniRule"/>
</dbReference>
<keyword evidence="6 7" id="KW-0961">Cell wall biogenesis/degradation</keyword>
<dbReference type="Proteomes" id="UP000436911">
    <property type="component" value="Unassembled WGS sequence"/>
</dbReference>
<protein>
    <recommendedName>
        <fullName evidence="8">L,D-TPase catalytic domain-containing protein</fullName>
    </recommendedName>
</protein>
<evidence type="ECO:0000256" key="3">
    <source>
        <dbReference type="ARBA" id="ARBA00022679"/>
    </source>
</evidence>
<proteinExistence type="inferred from homology"/>
<dbReference type="GO" id="GO:0004180">
    <property type="term" value="F:carboxypeptidase activity"/>
    <property type="evidence" value="ECO:0007669"/>
    <property type="project" value="UniProtKB-ARBA"/>
</dbReference>
<evidence type="ECO:0000313" key="9">
    <source>
        <dbReference type="EMBL" id="KAA3529577.1"/>
    </source>
</evidence>